<keyword evidence="3" id="KW-0378">Hydrolase</keyword>
<dbReference type="InterPro" id="IPR029045">
    <property type="entry name" value="ClpP/crotonase-like_dom_sf"/>
</dbReference>
<sequence length="242" mass="27351">MDYGKEFRKFAKSEGISSLSLDKYESSLTPYVLEERELRATQIDIFSRLMRERILWVSGPVDQHMSDIVQAQLLFLDSVEQKDITLYINSPGGSVLCGLGIVDLMNFIKSDVATTNIGMCASMGSVLLSSGTKGKRSSLVYSKVMTHQVSHGTHGNVQDTRIDQMEGEKYNYILFKILAENCGKTFEEMLEASRRDKWFNSDEALKFGLIDEVVQSEGTKSITQMLDGFDDYYKKEVMKNVL</sequence>
<gene>
    <name evidence="4" type="ORF">UFOVP117_158</name>
</gene>
<keyword evidence="2" id="KW-0963">Cytoplasm</keyword>
<dbReference type="PANTHER" id="PTHR10381:SF70">
    <property type="entry name" value="ATP-DEPENDENT CLP PROTEASE PROTEOLYTIC SUBUNIT"/>
    <property type="match status" value="1"/>
</dbReference>
<dbReference type="EMBL" id="LR796235">
    <property type="protein sequence ID" value="CAB4129906.1"/>
    <property type="molecule type" value="Genomic_DNA"/>
</dbReference>
<evidence type="ECO:0000256" key="1">
    <source>
        <dbReference type="ARBA" id="ARBA00007039"/>
    </source>
</evidence>
<reference evidence="4" key="1">
    <citation type="submission" date="2020-04" db="EMBL/GenBank/DDBJ databases">
        <authorList>
            <person name="Chiriac C."/>
            <person name="Salcher M."/>
            <person name="Ghai R."/>
            <person name="Kavagutti S V."/>
        </authorList>
    </citation>
    <scope>NUCLEOTIDE SEQUENCE</scope>
</reference>
<dbReference type="Gene3D" id="3.90.226.10">
    <property type="entry name" value="2-enoyl-CoA Hydratase, Chain A, domain 1"/>
    <property type="match status" value="1"/>
</dbReference>
<evidence type="ECO:0000256" key="2">
    <source>
        <dbReference type="ARBA" id="ARBA00022490"/>
    </source>
</evidence>
<dbReference type="GO" id="GO:0004176">
    <property type="term" value="F:ATP-dependent peptidase activity"/>
    <property type="evidence" value="ECO:0007669"/>
    <property type="project" value="InterPro"/>
</dbReference>
<accession>A0A6J5L9G2</accession>
<dbReference type="Pfam" id="PF00574">
    <property type="entry name" value="CLP_protease"/>
    <property type="match status" value="1"/>
</dbReference>
<keyword evidence="4" id="KW-0645">Protease</keyword>
<comment type="similarity">
    <text evidence="1">Belongs to the peptidase S14 family.</text>
</comment>
<dbReference type="GO" id="GO:0004252">
    <property type="term" value="F:serine-type endopeptidase activity"/>
    <property type="evidence" value="ECO:0007669"/>
    <property type="project" value="InterPro"/>
</dbReference>
<dbReference type="CDD" id="cd07017">
    <property type="entry name" value="S14_ClpP_2"/>
    <property type="match status" value="1"/>
</dbReference>
<dbReference type="SUPFAM" id="SSF52096">
    <property type="entry name" value="ClpP/crotonase"/>
    <property type="match status" value="1"/>
</dbReference>
<dbReference type="GO" id="GO:0009368">
    <property type="term" value="C:endopeptidase Clp complex"/>
    <property type="evidence" value="ECO:0007669"/>
    <property type="project" value="TreeGrafter"/>
</dbReference>
<dbReference type="InterPro" id="IPR023562">
    <property type="entry name" value="ClpP/TepA"/>
</dbReference>
<dbReference type="PRINTS" id="PR00127">
    <property type="entry name" value="CLPPROTEASEP"/>
</dbReference>
<dbReference type="InterPro" id="IPR001907">
    <property type="entry name" value="ClpP"/>
</dbReference>
<protein>
    <submittedName>
        <fullName evidence="4">ClpP Protease subunit of ATP-dependent Clp proteases</fullName>
    </submittedName>
</protein>
<proteinExistence type="inferred from homology"/>
<dbReference type="GO" id="GO:0051117">
    <property type="term" value="F:ATPase binding"/>
    <property type="evidence" value="ECO:0007669"/>
    <property type="project" value="TreeGrafter"/>
</dbReference>
<dbReference type="GO" id="GO:0006515">
    <property type="term" value="P:protein quality control for misfolded or incompletely synthesized proteins"/>
    <property type="evidence" value="ECO:0007669"/>
    <property type="project" value="TreeGrafter"/>
</dbReference>
<dbReference type="PANTHER" id="PTHR10381">
    <property type="entry name" value="ATP-DEPENDENT CLP PROTEASE PROTEOLYTIC SUBUNIT"/>
    <property type="match status" value="1"/>
</dbReference>
<name>A0A6J5L9G2_9CAUD</name>
<evidence type="ECO:0000313" key="4">
    <source>
        <dbReference type="EMBL" id="CAB4129906.1"/>
    </source>
</evidence>
<organism evidence="4">
    <name type="scientific">uncultured Caudovirales phage</name>
    <dbReference type="NCBI Taxonomy" id="2100421"/>
    <lineage>
        <taxon>Viruses</taxon>
        <taxon>Duplodnaviria</taxon>
        <taxon>Heunggongvirae</taxon>
        <taxon>Uroviricota</taxon>
        <taxon>Caudoviricetes</taxon>
        <taxon>Peduoviridae</taxon>
        <taxon>Maltschvirus</taxon>
        <taxon>Maltschvirus maltsch</taxon>
    </lineage>
</organism>
<evidence type="ECO:0000256" key="3">
    <source>
        <dbReference type="ARBA" id="ARBA00022801"/>
    </source>
</evidence>